<proteinExistence type="predicted"/>
<keyword evidence="3" id="KW-0807">Transducer</keyword>
<feature type="domain" description="C2" evidence="6">
    <location>
        <begin position="415"/>
        <end position="546"/>
    </location>
</feature>
<dbReference type="InterPro" id="IPR017946">
    <property type="entry name" value="PLC-like_Pdiesterase_TIM-brl"/>
</dbReference>
<dbReference type="PROSITE" id="PS50004">
    <property type="entry name" value="C2"/>
    <property type="match status" value="1"/>
</dbReference>
<evidence type="ECO:0000313" key="8">
    <source>
        <dbReference type="EMBL" id="KAI5078690.1"/>
    </source>
</evidence>
<dbReference type="PROSITE" id="PS50008">
    <property type="entry name" value="PIPLC_Y_DOMAIN"/>
    <property type="match status" value="1"/>
</dbReference>
<dbReference type="GO" id="GO:0016042">
    <property type="term" value="P:lipid catabolic process"/>
    <property type="evidence" value="ECO:0007669"/>
    <property type="project" value="UniProtKB-KW"/>
</dbReference>
<evidence type="ECO:0000256" key="3">
    <source>
        <dbReference type="ARBA" id="ARBA00023224"/>
    </source>
</evidence>
<evidence type="ECO:0000256" key="1">
    <source>
        <dbReference type="ARBA" id="ARBA00001195"/>
    </source>
</evidence>
<dbReference type="CDD" id="cd00275">
    <property type="entry name" value="C2_PLC_like"/>
    <property type="match status" value="1"/>
</dbReference>
<dbReference type="SUPFAM" id="SSF49562">
    <property type="entry name" value="C2 domain (Calcium/lipid-binding domain, CaLB)"/>
    <property type="match status" value="1"/>
</dbReference>
<accession>A0A9D4V2Q7</accession>
<dbReference type="Gene3D" id="2.60.40.150">
    <property type="entry name" value="C2 domain"/>
    <property type="match status" value="1"/>
</dbReference>
<feature type="region of interest" description="Disordered" evidence="5">
    <location>
        <begin position="256"/>
        <end position="291"/>
    </location>
</feature>
<dbReference type="Pfam" id="PF00388">
    <property type="entry name" value="PI-PLC-X"/>
    <property type="match status" value="1"/>
</dbReference>
<evidence type="ECO:0000256" key="5">
    <source>
        <dbReference type="SAM" id="MobiDB-lite"/>
    </source>
</evidence>
<dbReference type="SMART" id="SM00149">
    <property type="entry name" value="PLCYc"/>
    <property type="match status" value="1"/>
</dbReference>
<evidence type="ECO:0000313" key="9">
    <source>
        <dbReference type="Proteomes" id="UP000886520"/>
    </source>
</evidence>
<sequence>MPKLSSRHGRSRPTLLPGDAGPAVSQEIRTLFQKFSSNGCMHASHFCKFLNEVQQDTDVLTEAQASELMKSCLNALPEPQVNEKQFLLYLFDTQLNFAIRNQIHQDMNLPLSHYYIFTGHNSYLTGNQLSSKSSEKPIIKALQKGVRVVELDLWPGNNEDINVVHGRTLTSPVTFEACISAIKENAFVKSQYPLIITLEDHLPVNLQAKAAKVIMDTFGSQLWYPPPTQELAQFPSPWELKGKILISTKPPKECRQASIKSRYAEQNSDSSDRLWDEEDDIDDDKDKPPEQRKFVSQDYMKIIAIRQGKMEKSLSGTLRVEEHAKRISLSEPQLSKIAESSPATVVQFTRDNILRVYPRGWRVDSSNYNPVKAWLLGAQMVAVNIQGYGKHLWVAQGLFRANGGCGYVKKPNFLISNDSTSSFNYNSKASTLEVKQMLKVKVCMGCGWREQLGEDSFDKSSPPDFFARVGIAGVKADKVMMERAMKKDEWEPSWDEEFVFTLRVPELAVLRIEVQEDNRTGQEFAGQICLPVSELRAGYRVVNLCDTKGNTWDLVKLLLHIDLSYSSSSWFHTNRHYKKTTRCPIL</sequence>
<dbReference type="EMBL" id="JABFUD020000006">
    <property type="protein sequence ID" value="KAI5078690.1"/>
    <property type="molecule type" value="Genomic_DNA"/>
</dbReference>
<dbReference type="InterPro" id="IPR001711">
    <property type="entry name" value="PLipase_C_Pinositol-sp_Y"/>
</dbReference>
<dbReference type="InterPro" id="IPR000008">
    <property type="entry name" value="C2_dom"/>
</dbReference>
<dbReference type="Gene3D" id="3.20.20.190">
    <property type="entry name" value="Phosphatidylinositol (PI) phosphodiesterase"/>
    <property type="match status" value="1"/>
</dbReference>
<gene>
    <name evidence="8" type="ORF">GOP47_0006361</name>
</gene>
<dbReference type="PANTHER" id="PTHR10336">
    <property type="entry name" value="PHOSPHOINOSITIDE-SPECIFIC PHOSPHOLIPASE C FAMILY PROTEIN"/>
    <property type="match status" value="1"/>
</dbReference>
<dbReference type="Pfam" id="PF00387">
    <property type="entry name" value="PI-PLC-Y"/>
    <property type="match status" value="1"/>
</dbReference>
<keyword evidence="4" id="KW-0378">Hydrolase</keyword>
<feature type="region of interest" description="Disordered" evidence="5">
    <location>
        <begin position="1"/>
        <end position="22"/>
    </location>
</feature>
<evidence type="ECO:0000256" key="4">
    <source>
        <dbReference type="RuleBase" id="RU361133"/>
    </source>
</evidence>
<dbReference type="AlphaFoldDB" id="A0A9D4V2Q7"/>
<dbReference type="SUPFAM" id="SSF51695">
    <property type="entry name" value="PLC-like phosphodiesterases"/>
    <property type="match status" value="1"/>
</dbReference>
<dbReference type="EC" id="3.1.4.11" evidence="4"/>
<dbReference type="Proteomes" id="UP000886520">
    <property type="component" value="Chromosome 6"/>
</dbReference>
<dbReference type="InterPro" id="IPR000909">
    <property type="entry name" value="PLipase_C_PInositol-sp_X_dom"/>
</dbReference>
<dbReference type="InterPro" id="IPR035892">
    <property type="entry name" value="C2_domain_sf"/>
</dbReference>
<feature type="domain" description="PI-PLC Y-box" evidence="7">
    <location>
        <begin position="328"/>
        <end position="414"/>
    </location>
</feature>
<organism evidence="8 9">
    <name type="scientific">Adiantum capillus-veneris</name>
    <name type="common">Maidenhair fern</name>
    <dbReference type="NCBI Taxonomy" id="13818"/>
    <lineage>
        <taxon>Eukaryota</taxon>
        <taxon>Viridiplantae</taxon>
        <taxon>Streptophyta</taxon>
        <taxon>Embryophyta</taxon>
        <taxon>Tracheophyta</taxon>
        <taxon>Polypodiopsida</taxon>
        <taxon>Polypodiidae</taxon>
        <taxon>Polypodiales</taxon>
        <taxon>Pteridineae</taxon>
        <taxon>Pteridaceae</taxon>
        <taxon>Vittarioideae</taxon>
        <taxon>Adiantum</taxon>
    </lineage>
</organism>
<dbReference type="SMART" id="SM00148">
    <property type="entry name" value="PLCXc"/>
    <property type="match status" value="1"/>
</dbReference>
<dbReference type="PRINTS" id="PR00390">
    <property type="entry name" value="PHPHLIPASEC"/>
</dbReference>
<dbReference type="InterPro" id="IPR001192">
    <property type="entry name" value="PI-PLC_fam"/>
</dbReference>
<dbReference type="PROSITE" id="PS50007">
    <property type="entry name" value="PIPLC_X_DOMAIN"/>
    <property type="match status" value="1"/>
</dbReference>
<dbReference type="GO" id="GO:0048015">
    <property type="term" value="P:phosphatidylinositol-mediated signaling"/>
    <property type="evidence" value="ECO:0007669"/>
    <property type="project" value="TreeGrafter"/>
</dbReference>
<comment type="subcellular location">
    <subcellularLocation>
        <location evidence="2">Cell membrane</location>
        <topology evidence="2">Peripheral membrane protein</topology>
    </subcellularLocation>
</comment>
<dbReference type="GO" id="GO:0005886">
    <property type="term" value="C:plasma membrane"/>
    <property type="evidence" value="ECO:0007669"/>
    <property type="project" value="UniProtKB-SubCell"/>
</dbReference>
<evidence type="ECO:0000259" key="6">
    <source>
        <dbReference type="PROSITE" id="PS50004"/>
    </source>
</evidence>
<keyword evidence="4" id="KW-0442">Lipid degradation</keyword>
<keyword evidence="9" id="KW-1185">Reference proteome</keyword>
<evidence type="ECO:0000256" key="2">
    <source>
        <dbReference type="ARBA" id="ARBA00004202"/>
    </source>
</evidence>
<keyword evidence="4" id="KW-0443">Lipid metabolism</keyword>
<dbReference type="PANTHER" id="PTHR10336:SF204">
    <property type="entry name" value="PHOSPHOINOSITIDE PHOSPHOLIPASE C 4-RELATED"/>
    <property type="match status" value="1"/>
</dbReference>
<comment type="caution">
    <text evidence="8">The sequence shown here is derived from an EMBL/GenBank/DDBJ whole genome shotgun (WGS) entry which is preliminary data.</text>
</comment>
<name>A0A9D4V2Q7_ADICA</name>
<dbReference type="OrthoDB" id="269822at2759"/>
<reference evidence="8" key="1">
    <citation type="submission" date="2021-01" db="EMBL/GenBank/DDBJ databases">
        <title>Adiantum capillus-veneris genome.</title>
        <authorList>
            <person name="Fang Y."/>
            <person name="Liao Q."/>
        </authorList>
    </citation>
    <scope>NUCLEOTIDE SEQUENCE</scope>
    <source>
        <strain evidence="8">H3</strain>
        <tissue evidence="8">Leaf</tissue>
    </source>
</reference>
<dbReference type="SMART" id="SM00239">
    <property type="entry name" value="C2"/>
    <property type="match status" value="1"/>
</dbReference>
<dbReference type="GO" id="GO:0004435">
    <property type="term" value="F:phosphatidylinositol-4,5-bisphosphate phospholipase C activity"/>
    <property type="evidence" value="ECO:0007669"/>
    <property type="project" value="UniProtKB-EC"/>
</dbReference>
<dbReference type="Gene3D" id="1.10.238.10">
    <property type="entry name" value="EF-hand"/>
    <property type="match status" value="1"/>
</dbReference>
<dbReference type="Pfam" id="PF00168">
    <property type="entry name" value="C2"/>
    <property type="match status" value="1"/>
</dbReference>
<comment type="catalytic activity">
    <reaction evidence="1 4">
        <text>a 1,2-diacyl-sn-glycero-3-phospho-(1D-myo-inositol-4,5-bisphosphate) + H2O = 1D-myo-inositol 1,4,5-trisphosphate + a 1,2-diacyl-sn-glycerol + H(+)</text>
        <dbReference type="Rhea" id="RHEA:33179"/>
        <dbReference type="ChEBI" id="CHEBI:15377"/>
        <dbReference type="ChEBI" id="CHEBI:15378"/>
        <dbReference type="ChEBI" id="CHEBI:17815"/>
        <dbReference type="ChEBI" id="CHEBI:58456"/>
        <dbReference type="ChEBI" id="CHEBI:203600"/>
        <dbReference type="EC" id="3.1.4.11"/>
    </reaction>
</comment>
<evidence type="ECO:0000259" key="7">
    <source>
        <dbReference type="PROSITE" id="PS50008"/>
    </source>
</evidence>
<dbReference type="GO" id="GO:0051209">
    <property type="term" value="P:release of sequestered calcium ion into cytosol"/>
    <property type="evidence" value="ECO:0007669"/>
    <property type="project" value="TreeGrafter"/>
</dbReference>
<feature type="compositionally biased region" description="Basic residues" evidence="5">
    <location>
        <begin position="1"/>
        <end position="11"/>
    </location>
</feature>
<protein>
    <recommendedName>
        <fullName evidence="4">Phosphoinositide phospholipase C</fullName>
        <ecNumber evidence="4">3.1.4.11</ecNumber>
    </recommendedName>
</protein>